<keyword evidence="4 8" id="KW-0255">Endonuclease</keyword>
<keyword evidence="5 8" id="KW-0378">Hydrolase</keyword>
<dbReference type="GeneID" id="12449129"/>
<evidence type="ECO:0000256" key="3">
    <source>
        <dbReference type="ARBA" id="ARBA00022723"/>
    </source>
</evidence>
<protein>
    <recommendedName>
        <fullName evidence="8">CRISPR-associated endoribonuclease Cas2</fullName>
        <ecNumber evidence="8">3.1.-.-</ecNumber>
    </recommendedName>
</protein>
<organism evidence="9 10">
    <name type="scientific">Fervidicoccus fontis (strain DSM 19380 / JCM 18336 / VKM B-2539 / Kam940)</name>
    <dbReference type="NCBI Taxonomy" id="1163730"/>
    <lineage>
        <taxon>Archaea</taxon>
        <taxon>Thermoproteota</taxon>
        <taxon>Thermoprotei</taxon>
        <taxon>Fervidicoccales</taxon>
        <taxon>Fervidicoccaceae</taxon>
        <taxon>Fervidicoccus</taxon>
    </lineage>
</organism>
<dbReference type="AlphaFoldDB" id="H9ZZA5"/>
<dbReference type="GO" id="GO:0043571">
    <property type="term" value="P:maintenance of CRISPR repeat elements"/>
    <property type="evidence" value="ECO:0007669"/>
    <property type="project" value="UniProtKB-UniRule"/>
</dbReference>
<evidence type="ECO:0000256" key="5">
    <source>
        <dbReference type="ARBA" id="ARBA00022801"/>
    </source>
</evidence>
<dbReference type="OrthoDB" id="75992at2157"/>
<dbReference type="HAMAP" id="MF_01471">
    <property type="entry name" value="Cas2"/>
    <property type="match status" value="1"/>
</dbReference>
<sequence>MGFYIIVYDIGDQGKRQRVVEILEKWGLRRIQRSAFVGYVQEGRAKDIAREIEMTIDLEKDVVHIVQIERKEWNRAIVVGTSKWSAGSPEGSVVLR</sequence>
<dbReference type="InParanoid" id="H9ZZA5"/>
<comment type="subunit">
    <text evidence="8">Homodimer, forms a heterotetramer with a Cas1 homodimer.</text>
</comment>
<evidence type="ECO:0000256" key="8">
    <source>
        <dbReference type="HAMAP-Rule" id="MF_01471"/>
    </source>
</evidence>
<dbReference type="RefSeq" id="WP_014557211.1">
    <property type="nucleotide sequence ID" value="NC_017461.1"/>
</dbReference>
<dbReference type="NCBIfam" id="TIGR01573">
    <property type="entry name" value="cas2"/>
    <property type="match status" value="1"/>
</dbReference>
<dbReference type="InterPro" id="IPR019199">
    <property type="entry name" value="Virulence_VapD/CRISPR_Cas2"/>
</dbReference>
<evidence type="ECO:0000256" key="6">
    <source>
        <dbReference type="ARBA" id="ARBA00022842"/>
    </source>
</evidence>
<dbReference type="GO" id="GO:0016787">
    <property type="term" value="F:hydrolase activity"/>
    <property type="evidence" value="ECO:0007669"/>
    <property type="project" value="UniProtKB-KW"/>
</dbReference>
<dbReference type="KEGG" id="ffo:FFONT_0068"/>
<keyword evidence="3 8" id="KW-0479">Metal-binding</keyword>
<reference evidence="9 10" key="2">
    <citation type="journal article" date="2014" name="Extremophiles">
        <title>Analysis of the complete genome of Fervidococcus fontis confirms the distinct phylogenetic position of the order Fervidicoccales and suggests its environmental function.</title>
        <authorList>
            <person name="Lebedinsky A.V."/>
            <person name="Mardanov A.V."/>
            <person name="Kublanov I.V."/>
            <person name="Gumerov V.M."/>
            <person name="Beletsky A.V."/>
            <person name="Perevalova A.A."/>
            <person name="Bidzhieva S.Kh."/>
            <person name="Bonch-Osmolovskaya E.A."/>
            <person name="Skryabin K.G."/>
            <person name="Ravin N.V."/>
        </authorList>
    </citation>
    <scope>NUCLEOTIDE SEQUENCE [LARGE SCALE GENOMIC DNA]</scope>
    <source>
        <strain evidence="10">DSM 19380 / VKM B-2539 / Kam940</strain>
    </source>
</reference>
<gene>
    <name evidence="8" type="primary">cas2</name>
    <name evidence="9" type="ordered locus">FFONT_0068</name>
</gene>
<keyword evidence="10" id="KW-1185">Reference proteome</keyword>
<dbReference type="Pfam" id="PF09827">
    <property type="entry name" value="CRISPR_Cas2"/>
    <property type="match status" value="1"/>
</dbReference>
<dbReference type="PANTHER" id="PTHR34405:SF3">
    <property type="entry name" value="CRISPR-ASSOCIATED ENDORIBONUCLEASE CAS2 3"/>
    <property type="match status" value="1"/>
</dbReference>
<proteinExistence type="inferred from homology"/>
<name>H9ZZA5_FERFK</name>
<evidence type="ECO:0000256" key="7">
    <source>
        <dbReference type="ARBA" id="ARBA00023118"/>
    </source>
</evidence>
<dbReference type="STRING" id="1163730.FFONT_0068"/>
<dbReference type="EC" id="3.1.-.-" evidence="8"/>
<keyword evidence="7 8" id="KW-0051">Antiviral defense</keyword>
<dbReference type="EMBL" id="CP003423">
    <property type="protein sequence ID" value="AFH42062.1"/>
    <property type="molecule type" value="Genomic_DNA"/>
</dbReference>
<dbReference type="CDD" id="cd09725">
    <property type="entry name" value="Cas2_I_II_III"/>
    <property type="match status" value="1"/>
</dbReference>
<comment type="cofactor">
    <cofactor evidence="1 8">
        <name>Mg(2+)</name>
        <dbReference type="ChEBI" id="CHEBI:18420"/>
    </cofactor>
</comment>
<keyword evidence="6 8" id="KW-0460">Magnesium</keyword>
<reference evidence="10" key="1">
    <citation type="submission" date="2012-03" db="EMBL/GenBank/DDBJ databases">
        <title>Fervidicoccus fontis complete genome analysis confirms its distinct phylogenetic position and predicts its environmental function.</title>
        <authorList>
            <person name="Lebedinsky A.V."/>
            <person name="Mardanov A.V."/>
            <person name="Gumerov V.M."/>
            <person name="Beletsky A.V."/>
            <person name="Kublanov I.V."/>
            <person name="Perevalova A.A."/>
            <person name="Bonch-Osmolovskaya E.A."/>
            <person name="Ravin N.V."/>
            <person name="Skryabin K.G."/>
        </authorList>
    </citation>
    <scope>NUCLEOTIDE SEQUENCE [LARGE SCALE GENOMIC DNA]</scope>
    <source>
        <strain evidence="10">DSM 19380 / VKM B-2539 / Kam940</strain>
    </source>
</reference>
<dbReference type="HOGENOM" id="CLU_161124_2_3_2"/>
<dbReference type="InterPro" id="IPR021127">
    <property type="entry name" value="CRISPR_associated_Cas2"/>
</dbReference>
<evidence type="ECO:0000256" key="1">
    <source>
        <dbReference type="ARBA" id="ARBA00001946"/>
    </source>
</evidence>
<evidence type="ECO:0000313" key="10">
    <source>
        <dbReference type="Proteomes" id="UP000007391"/>
    </source>
</evidence>
<comment type="similarity">
    <text evidence="8">Belongs to the CRISPR-associated endoribonuclease Cas2 protein family.</text>
</comment>
<dbReference type="PANTHER" id="PTHR34405">
    <property type="entry name" value="CRISPR-ASSOCIATED ENDORIBONUCLEASE CAS2"/>
    <property type="match status" value="1"/>
</dbReference>
<accession>H9ZZA5</accession>
<dbReference type="Gene3D" id="3.30.70.240">
    <property type="match status" value="1"/>
</dbReference>
<keyword evidence="2 8" id="KW-0540">Nuclease</keyword>
<dbReference type="GO" id="GO:0051607">
    <property type="term" value="P:defense response to virus"/>
    <property type="evidence" value="ECO:0007669"/>
    <property type="project" value="UniProtKB-UniRule"/>
</dbReference>
<evidence type="ECO:0000256" key="2">
    <source>
        <dbReference type="ARBA" id="ARBA00022722"/>
    </source>
</evidence>
<dbReference type="Proteomes" id="UP000007391">
    <property type="component" value="Chromosome"/>
</dbReference>
<dbReference type="GO" id="GO:0046872">
    <property type="term" value="F:metal ion binding"/>
    <property type="evidence" value="ECO:0007669"/>
    <property type="project" value="UniProtKB-UniRule"/>
</dbReference>
<dbReference type="GO" id="GO:0004521">
    <property type="term" value="F:RNA endonuclease activity"/>
    <property type="evidence" value="ECO:0007669"/>
    <property type="project" value="InterPro"/>
</dbReference>
<comment type="function">
    <text evidence="8">CRISPR (clustered regularly interspaced short palindromic repeat), is an adaptive immune system that provides protection against mobile genetic elements (viruses, transposable elements and conjugative plasmids). CRISPR clusters contain sequences complementary to antecedent mobile elements and target invading nucleic acids. CRISPR clusters are transcribed and processed into CRISPR RNA (crRNA). Functions as a ssRNA-specific endoribonuclease. Involved in the integration of spacer DNA into the CRISPR cassette.</text>
</comment>
<dbReference type="eggNOG" id="arCOG04194">
    <property type="taxonomic scope" value="Archaea"/>
</dbReference>
<evidence type="ECO:0000313" key="9">
    <source>
        <dbReference type="EMBL" id="AFH42062.1"/>
    </source>
</evidence>
<feature type="binding site" evidence="8">
    <location>
        <position position="9"/>
    </location>
    <ligand>
        <name>Mg(2+)</name>
        <dbReference type="ChEBI" id="CHEBI:18420"/>
        <note>catalytic</note>
    </ligand>
</feature>
<dbReference type="SUPFAM" id="SSF143430">
    <property type="entry name" value="TTP0101/SSO1404-like"/>
    <property type="match status" value="1"/>
</dbReference>
<evidence type="ECO:0000256" key="4">
    <source>
        <dbReference type="ARBA" id="ARBA00022759"/>
    </source>
</evidence>